<proteinExistence type="predicted"/>
<dbReference type="Pfam" id="PF12697">
    <property type="entry name" value="Abhydrolase_6"/>
    <property type="match status" value="1"/>
</dbReference>
<protein>
    <recommendedName>
        <fullName evidence="1">AB hydrolase-1 domain-containing protein</fullName>
    </recommendedName>
</protein>
<dbReference type="PANTHER" id="PTHR43194:SF2">
    <property type="entry name" value="PEROXISOMAL MEMBRANE PROTEIN LPX1"/>
    <property type="match status" value="1"/>
</dbReference>
<dbReference type="RefSeq" id="WP_345000183.1">
    <property type="nucleotide sequence ID" value="NZ_BAABFW010000015.1"/>
</dbReference>
<dbReference type="InterPro" id="IPR029058">
    <property type="entry name" value="AB_hydrolase_fold"/>
</dbReference>
<comment type="caution">
    <text evidence="2">The sequence shown here is derived from an EMBL/GenBank/DDBJ whole genome shotgun (WGS) entry which is preliminary data.</text>
</comment>
<dbReference type="GO" id="GO:0003824">
    <property type="term" value="F:catalytic activity"/>
    <property type="evidence" value="ECO:0007669"/>
    <property type="project" value="UniProtKB-ARBA"/>
</dbReference>
<dbReference type="SUPFAM" id="SSF53474">
    <property type="entry name" value="alpha/beta-Hydrolases"/>
    <property type="match status" value="1"/>
</dbReference>
<dbReference type="EMBL" id="BMMD01000006">
    <property type="protein sequence ID" value="GGJ77330.1"/>
    <property type="molecule type" value="Genomic_DNA"/>
</dbReference>
<evidence type="ECO:0000259" key="1">
    <source>
        <dbReference type="Pfam" id="PF12697"/>
    </source>
</evidence>
<evidence type="ECO:0000313" key="3">
    <source>
        <dbReference type="Proteomes" id="UP000636956"/>
    </source>
</evidence>
<name>A0A917PGS9_9MICO</name>
<sequence>MWLVGAFALLAAIGAAGVLVARRERARVDASTPRVAVAANGMEYAVLGDGRKTILFIPGGPGSEIPTGGLARKGILGQLKPYTEAGYTVWQVCRRRNMPVGHTVADMADDYARFIREELGGHVDVVIGESYGGMIAIYLAADHAALTGRVVLALAAATITDSGRELDRRWARARAEGRFSDAGAIALEYVLRGDEMAGLRHRLGPLVGRMFANSHIPAGDLLVEGDAEASFDARGVLGRITVPVLLLCGDSDQFFTPDIVRETAAGIPDCTVVWFEGMGHMRAAMSGRIPREVLAWIQ</sequence>
<dbReference type="PANTHER" id="PTHR43194">
    <property type="entry name" value="HYDROLASE ALPHA/BETA FOLD FAMILY"/>
    <property type="match status" value="1"/>
</dbReference>
<dbReference type="InterPro" id="IPR050228">
    <property type="entry name" value="Carboxylesterase_BioH"/>
</dbReference>
<keyword evidence="3" id="KW-1185">Reference proteome</keyword>
<reference evidence="2" key="2">
    <citation type="submission" date="2020-09" db="EMBL/GenBank/DDBJ databases">
        <authorList>
            <person name="Sun Q."/>
            <person name="Zhou Y."/>
        </authorList>
    </citation>
    <scope>NUCLEOTIDE SEQUENCE</scope>
    <source>
        <strain evidence="2">CGMCC 1.8984</strain>
    </source>
</reference>
<dbReference type="AlphaFoldDB" id="A0A917PGS9"/>
<dbReference type="Gene3D" id="3.40.50.1820">
    <property type="entry name" value="alpha/beta hydrolase"/>
    <property type="match status" value="1"/>
</dbReference>
<dbReference type="Proteomes" id="UP000636956">
    <property type="component" value="Unassembled WGS sequence"/>
</dbReference>
<reference evidence="2" key="1">
    <citation type="journal article" date="2014" name="Int. J. Syst. Evol. Microbiol.">
        <title>Complete genome sequence of Corynebacterium casei LMG S-19264T (=DSM 44701T), isolated from a smear-ripened cheese.</title>
        <authorList>
            <consortium name="US DOE Joint Genome Institute (JGI-PGF)"/>
            <person name="Walter F."/>
            <person name="Albersmeier A."/>
            <person name="Kalinowski J."/>
            <person name="Ruckert C."/>
        </authorList>
    </citation>
    <scope>NUCLEOTIDE SEQUENCE</scope>
    <source>
        <strain evidence="2">CGMCC 1.8984</strain>
    </source>
</reference>
<accession>A0A917PGS9</accession>
<organism evidence="2 3">
    <name type="scientific">Agromyces bauzanensis</name>
    <dbReference type="NCBI Taxonomy" id="1308924"/>
    <lineage>
        <taxon>Bacteria</taxon>
        <taxon>Bacillati</taxon>
        <taxon>Actinomycetota</taxon>
        <taxon>Actinomycetes</taxon>
        <taxon>Micrococcales</taxon>
        <taxon>Microbacteriaceae</taxon>
        <taxon>Agromyces</taxon>
    </lineage>
</organism>
<evidence type="ECO:0000313" key="2">
    <source>
        <dbReference type="EMBL" id="GGJ77330.1"/>
    </source>
</evidence>
<gene>
    <name evidence="2" type="ORF">GCM10011372_14500</name>
</gene>
<dbReference type="InterPro" id="IPR000073">
    <property type="entry name" value="AB_hydrolase_1"/>
</dbReference>
<feature type="domain" description="AB hydrolase-1" evidence="1">
    <location>
        <begin position="54"/>
        <end position="281"/>
    </location>
</feature>